<feature type="transmembrane region" description="Helical" evidence="7">
    <location>
        <begin position="316"/>
        <end position="339"/>
    </location>
</feature>
<dbReference type="CDD" id="cd11386">
    <property type="entry name" value="MCP_signal"/>
    <property type="match status" value="1"/>
</dbReference>
<protein>
    <submittedName>
        <fullName evidence="10">Methyl-accepting chemotaxis protein</fullName>
    </submittedName>
</protein>
<evidence type="ECO:0000259" key="9">
    <source>
        <dbReference type="PROSITE" id="PS50885"/>
    </source>
</evidence>
<feature type="domain" description="HAMP" evidence="9">
    <location>
        <begin position="422"/>
        <end position="474"/>
    </location>
</feature>
<evidence type="ECO:0000256" key="5">
    <source>
        <dbReference type="SAM" id="Coils"/>
    </source>
</evidence>
<dbReference type="Gene3D" id="3.30.450.20">
    <property type="entry name" value="PAS domain"/>
    <property type="match status" value="2"/>
</dbReference>
<comment type="similarity">
    <text evidence="3">Belongs to the methyl-accepting chemotaxis (MCP) protein family.</text>
</comment>
<dbReference type="Pfam" id="PF00015">
    <property type="entry name" value="MCPsignal"/>
    <property type="match status" value="1"/>
</dbReference>
<dbReference type="FunFam" id="1.10.287.950:FF:000001">
    <property type="entry name" value="Methyl-accepting chemotaxis sensory transducer"/>
    <property type="match status" value="1"/>
</dbReference>
<dbReference type="CDD" id="cd12913">
    <property type="entry name" value="PDC1_MCP_like"/>
    <property type="match status" value="1"/>
</dbReference>
<dbReference type="Gene3D" id="1.10.287.950">
    <property type="entry name" value="Methyl-accepting chemotaxis protein"/>
    <property type="match status" value="1"/>
</dbReference>
<organism evidence="10 11">
    <name type="scientific">Phenylobacterium haematophilum</name>
    <dbReference type="NCBI Taxonomy" id="98513"/>
    <lineage>
        <taxon>Bacteria</taxon>
        <taxon>Pseudomonadati</taxon>
        <taxon>Pseudomonadota</taxon>
        <taxon>Alphaproteobacteria</taxon>
        <taxon>Caulobacterales</taxon>
        <taxon>Caulobacteraceae</taxon>
        <taxon>Phenylobacterium</taxon>
    </lineage>
</organism>
<evidence type="ECO:0000256" key="4">
    <source>
        <dbReference type="PROSITE-ProRule" id="PRU00284"/>
    </source>
</evidence>
<dbReference type="SMART" id="SM00283">
    <property type="entry name" value="MA"/>
    <property type="match status" value="1"/>
</dbReference>
<accession>A0A839ZXQ0</accession>
<dbReference type="PANTHER" id="PTHR43531">
    <property type="entry name" value="PROTEIN ICFG"/>
    <property type="match status" value="1"/>
</dbReference>
<dbReference type="SUPFAM" id="SSF58104">
    <property type="entry name" value="Methyl-accepting chemotaxis protein (MCP) signaling domain"/>
    <property type="match status" value="1"/>
</dbReference>
<dbReference type="CDD" id="cd18774">
    <property type="entry name" value="PDC2_HK_sensor"/>
    <property type="match status" value="1"/>
</dbReference>
<keyword evidence="4" id="KW-0807">Transducer</keyword>
<dbReference type="Pfam" id="PF00672">
    <property type="entry name" value="HAMP"/>
    <property type="match status" value="2"/>
</dbReference>
<dbReference type="GO" id="GO:0007165">
    <property type="term" value="P:signal transduction"/>
    <property type="evidence" value="ECO:0007669"/>
    <property type="project" value="UniProtKB-KW"/>
</dbReference>
<dbReference type="AlphaFoldDB" id="A0A839ZXQ0"/>
<comment type="subcellular location">
    <subcellularLocation>
        <location evidence="1">Membrane</location>
    </subcellularLocation>
</comment>
<dbReference type="InterPro" id="IPR003660">
    <property type="entry name" value="HAMP_dom"/>
</dbReference>
<feature type="region of interest" description="Disordered" evidence="6">
    <location>
        <begin position="725"/>
        <end position="766"/>
    </location>
</feature>
<name>A0A839ZXQ0_9CAUL</name>
<evidence type="ECO:0000256" key="3">
    <source>
        <dbReference type="ARBA" id="ARBA00029447"/>
    </source>
</evidence>
<dbReference type="EMBL" id="JACIDK010000002">
    <property type="protein sequence ID" value="MBB3890499.1"/>
    <property type="molecule type" value="Genomic_DNA"/>
</dbReference>
<dbReference type="GO" id="GO:0016020">
    <property type="term" value="C:membrane"/>
    <property type="evidence" value="ECO:0007669"/>
    <property type="project" value="UniProtKB-SubCell"/>
</dbReference>
<dbReference type="InterPro" id="IPR004089">
    <property type="entry name" value="MCPsignal_dom"/>
</dbReference>
<dbReference type="PROSITE" id="PS50111">
    <property type="entry name" value="CHEMOTAXIS_TRANSDUC_2"/>
    <property type="match status" value="1"/>
</dbReference>
<evidence type="ECO:0000313" key="10">
    <source>
        <dbReference type="EMBL" id="MBB3890499.1"/>
    </source>
</evidence>
<evidence type="ECO:0000259" key="8">
    <source>
        <dbReference type="PROSITE" id="PS50111"/>
    </source>
</evidence>
<evidence type="ECO:0000256" key="1">
    <source>
        <dbReference type="ARBA" id="ARBA00004370"/>
    </source>
</evidence>
<keyword evidence="5" id="KW-0175">Coiled coil</keyword>
<proteinExistence type="inferred from homology"/>
<dbReference type="Pfam" id="PF22673">
    <property type="entry name" value="MCP-like_PDC_1"/>
    <property type="match status" value="1"/>
</dbReference>
<keyword evidence="7" id="KW-1133">Transmembrane helix</keyword>
<dbReference type="PANTHER" id="PTHR43531:SF11">
    <property type="entry name" value="METHYL-ACCEPTING CHEMOTAXIS PROTEIN 3"/>
    <property type="match status" value="1"/>
</dbReference>
<feature type="coiled-coil region" evidence="5">
    <location>
        <begin position="396"/>
        <end position="425"/>
    </location>
</feature>
<sequence>MLARLSIAWKLMLAAGCAIGALLLLAAALVATNASGMVRDLSNDNAQALAGKAAAEVASDIGEIQGLGRSMAQTLGAAHAAGVRDRKVLSEMIKPAASASPMILGAWFMEVPNALDGQDEAHMGQVDTGSNKLGQFTPYWVNNNGSLSLEPLDTGSDYEQPFYQTSFQSQKAAIVEPYPYEVGGKTISMTSVTFPVMSNGQLIGVAGIDLALDDVSKQLDVLRPFGDGRVMLVSPAANWVSHPDAKLRMKPYADTGVAELKDAMSSGKSVLLSGLDQPAGKVERLVTPAPLPGLNSTWAVVMDVPTAHITGPARQLAIWLAVGGVVILALVLGSLFVAVGKLVRQPLAGITAAVGELSAGRYDKPVGGADKHDEVGEIARALEGFRHGLAENRALRAGQEAANAQAESERRRAEAERAAVAEQQNVVVGALARALERLAQGDLTARVDAQVAPEYEALKHDFNVAMSQLQNTMGVVVGATSSMRSGADEISKAADDLSRRTEQQAASLEETAAALDQITATVRKTAEGANHAQGVVATARSNAAESANVVQRATAAMGEIEESSKQIGQIIGVIDEIAFQTNLLALNAGVEAARAGEAGRGFAVVASEVRALAQRSAEAAKEIKTLINASSAQVGQGVSLVADTGKALQLIVSQVAEINGIVTEIAASAQEQAVGLQQVNTAVNQMDQVTQQNAAMVEESTAASHSLAGEAVELARLIGQFKTGEQGAAAAAPPPAPRQRPAPRLAVAGGGSRAAAPPAEAGWEEF</sequence>
<dbReference type="Proteomes" id="UP000530564">
    <property type="component" value="Unassembled WGS sequence"/>
</dbReference>
<dbReference type="RefSeq" id="WP_183770701.1">
    <property type="nucleotide sequence ID" value="NZ_JACIDK010000002.1"/>
</dbReference>
<dbReference type="GO" id="GO:0004888">
    <property type="term" value="F:transmembrane signaling receptor activity"/>
    <property type="evidence" value="ECO:0007669"/>
    <property type="project" value="InterPro"/>
</dbReference>
<keyword evidence="2" id="KW-0145">Chemotaxis</keyword>
<evidence type="ECO:0000313" key="11">
    <source>
        <dbReference type="Proteomes" id="UP000530564"/>
    </source>
</evidence>
<feature type="compositionally biased region" description="Low complexity" evidence="6">
    <location>
        <begin position="742"/>
        <end position="766"/>
    </location>
</feature>
<evidence type="ECO:0000256" key="7">
    <source>
        <dbReference type="SAM" id="Phobius"/>
    </source>
</evidence>
<keyword evidence="11" id="KW-1185">Reference proteome</keyword>
<dbReference type="InterPro" id="IPR051310">
    <property type="entry name" value="MCP_chemotaxis"/>
</dbReference>
<comment type="caution">
    <text evidence="10">The sequence shown here is derived from an EMBL/GenBank/DDBJ whole genome shotgun (WGS) entry which is preliminary data.</text>
</comment>
<feature type="domain" description="Methyl-accepting transducer" evidence="8">
    <location>
        <begin position="479"/>
        <end position="708"/>
    </location>
</feature>
<dbReference type="PRINTS" id="PR00260">
    <property type="entry name" value="CHEMTRNSDUCR"/>
</dbReference>
<dbReference type="SUPFAM" id="SSF158472">
    <property type="entry name" value="HAMP domain-like"/>
    <property type="match status" value="1"/>
</dbReference>
<dbReference type="SMART" id="SM00304">
    <property type="entry name" value="HAMP"/>
    <property type="match status" value="2"/>
</dbReference>
<dbReference type="Gene3D" id="6.10.340.10">
    <property type="match status" value="1"/>
</dbReference>
<dbReference type="CDD" id="cd06225">
    <property type="entry name" value="HAMP"/>
    <property type="match status" value="2"/>
</dbReference>
<dbReference type="PROSITE" id="PS50885">
    <property type="entry name" value="HAMP"/>
    <property type="match status" value="2"/>
</dbReference>
<dbReference type="InterPro" id="IPR004090">
    <property type="entry name" value="Chemotax_Me-accpt_rcpt"/>
</dbReference>
<keyword evidence="7" id="KW-0472">Membrane</keyword>
<gene>
    <name evidence="10" type="ORF">GGQ61_001216</name>
</gene>
<feature type="domain" description="HAMP" evidence="9">
    <location>
        <begin position="341"/>
        <end position="394"/>
    </location>
</feature>
<reference evidence="10 11" key="1">
    <citation type="submission" date="2020-08" db="EMBL/GenBank/DDBJ databases">
        <title>Genomic Encyclopedia of Type Strains, Phase IV (KMG-IV): sequencing the most valuable type-strain genomes for metagenomic binning, comparative biology and taxonomic classification.</title>
        <authorList>
            <person name="Goeker M."/>
        </authorList>
    </citation>
    <scope>NUCLEOTIDE SEQUENCE [LARGE SCALE GENOMIC DNA]</scope>
    <source>
        <strain evidence="10 11">DSM 21793</strain>
    </source>
</reference>
<keyword evidence="7" id="KW-0812">Transmembrane</keyword>
<evidence type="ECO:0000256" key="6">
    <source>
        <dbReference type="SAM" id="MobiDB-lite"/>
    </source>
</evidence>
<evidence type="ECO:0000256" key="2">
    <source>
        <dbReference type="ARBA" id="ARBA00022500"/>
    </source>
</evidence>
<dbReference type="GO" id="GO:0006935">
    <property type="term" value="P:chemotaxis"/>
    <property type="evidence" value="ECO:0007669"/>
    <property type="project" value="UniProtKB-KW"/>
</dbReference>